<evidence type="ECO:0000256" key="2">
    <source>
        <dbReference type="ARBA" id="ARBA00022692"/>
    </source>
</evidence>
<accession>A0ABV3S6A1</accession>
<keyword evidence="7" id="KW-1185">Reference proteome</keyword>
<feature type="transmembrane region" description="Helical" evidence="5">
    <location>
        <begin position="282"/>
        <end position="304"/>
    </location>
</feature>
<protein>
    <submittedName>
        <fullName evidence="6">SLAC1 anion channel family protein</fullName>
    </submittedName>
</protein>
<evidence type="ECO:0000313" key="7">
    <source>
        <dbReference type="Proteomes" id="UP001556653"/>
    </source>
</evidence>
<feature type="transmembrane region" description="Helical" evidence="5">
    <location>
        <begin position="255"/>
        <end position="276"/>
    </location>
</feature>
<dbReference type="InterPro" id="IPR052951">
    <property type="entry name" value="Tellurite_res_ion_channel"/>
</dbReference>
<keyword evidence="4 5" id="KW-0472">Membrane</keyword>
<sequence length="319" mass="35084">MSDQTRLQNLPIAFFAMVMGLSGLTLVWQKAGEVLGTPVVIGRGLVFVVSALFALLLIAYLLKAVRHPAAVRAELDHPVKLSFFPTISISLILIGTALRHLMPMLSLWLWALGTALQLVLTIFIINRWMHEGHFQVVHMNPAWFIPAVGNILVPIAGVAHGYPSISWFFFSIGVVFWVILLTIVFYRVIFHDPLPGRLLPTLFILIAPPAAGFIAYMALVGELDTFGRIMVNIALFLTILLVTQARRFAALDFALSFWAYSFPLAAMTVALMIYHELTGTPWTLWLGGFMAAATTALIGWLVVLTGRAASRGQICVAEG</sequence>
<dbReference type="Gene3D" id="1.50.10.150">
    <property type="entry name" value="Voltage-dependent anion channel"/>
    <property type="match status" value="1"/>
</dbReference>
<dbReference type="InterPro" id="IPR004695">
    <property type="entry name" value="SLAC1/Mae1/Ssu1/TehA"/>
</dbReference>
<feature type="transmembrane region" description="Helical" evidence="5">
    <location>
        <begin position="40"/>
        <end position="62"/>
    </location>
</feature>
<evidence type="ECO:0000313" key="6">
    <source>
        <dbReference type="EMBL" id="MEX0385647.1"/>
    </source>
</evidence>
<gene>
    <name evidence="6" type="ORF">V6X64_01385</name>
</gene>
<feature type="transmembrane region" description="Helical" evidence="5">
    <location>
        <begin position="83"/>
        <end position="101"/>
    </location>
</feature>
<dbReference type="PANTHER" id="PTHR37955">
    <property type="entry name" value="TELLURITE RESISTANCE PROTEIN TEHA"/>
    <property type="match status" value="1"/>
</dbReference>
<evidence type="ECO:0000256" key="4">
    <source>
        <dbReference type="ARBA" id="ARBA00023136"/>
    </source>
</evidence>
<dbReference type="RefSeq" id="WP_367966129.1">
    <property type="nucleotide sequence ID" value="NZ_JBAKFI010000003.1"/>
</dbReference>
<feature type="transmembrane region" description="Helical" evidence="5">
    <location>
        <begin position="107"/>
        <end position="129"/>
    </location>
</feature>
<name>A0ABV3S6A1_9GAMM</name>
<dbReference type="PANTHER" id="PTHR37955:SF1">
    <property type="entry name" value="DEP DOMAIN-CONTAINING PROTEIN"/>
    <property type="match status" value="1"/>
</dbReference>
<keyword evidence="3 5" id="KW-1133">Transmembrane helix</keyword>
<evidence type="ECO:0000256" key="3">
    <source>
        <dbReference type="ARBA" id="ARBA00022989"/>
    </source>
</evidence>
<dbReference type="InterPro" id="IPR038665">
    <property type="entry name" value="Voltage-dep_anion_channel_sf"/>
</dbReference>
<reference evidence="6 7" key="1">
    <citation type="submission" date="2024-02" db="EMBL/GenBank/DDBJ databases">
        <title>New especies of Spiribacter isolated from saline water.</title>
        <authorList>
            <person name="Leon M.J."/>
            <person name="De La Haba R."/>
            <person name="Sanchez-Porro C."/>
            <person name="Ventosa A."/>
        </authorList>
    </citation>
    <scope>NUCLEOTIDE SEQUENCE [LARGE SCALE GENOMIC DNA]</scope>
    <source>
        <strain evidence="7">ag22IC4-227</strain>
    </source>
</reference>
<dbReference type="Proteomes" id="UP001556653">
    <property type="component" value="Unassembled WGS sequence"/>
</dbReference>
<feature type="transmembrane region" description="Helical" evidence="5">
    <location>
        <begin position="141"/>
        <end position="159"/>
    </location>
</feature>
<feature type="transmembrane region" description="Helical" evidence="5">
    <location>
        <begin position="165"/>
        <end position="186"/>
    </location>
</feature>
<dbReference type="EMBL" id="JBAKFJ010000001">
    <property type="protein sequence ID" value="MEX0385647.1"/>
    <property type="molecule type" value="Genomic_DNA"/>
</dbReference>
<keyword evidence="2 5" id="KW-0812">Transmembrane</keyword>
<feature type="transmembrane region" description="Helical" evidence="5">
    <location>
        <begin position="225"/>
        <end position="243"/>
    </location>
</feature>
<comment type="caution">
    <text evidence="6">The sequence shown here is derived from an EMBL/GenBank/DDBJ whole genome shotgun (WGS) entry which is preliminary data.</text>
</comment>
<feature type="transmembrane region" description="Helical" evidence="5">
    <location>
        <begin position="12"/>
        <end position="28"/>
    </location>
</feature>
<evidence type="ECO:0000256" key="1">
    <source>
        <dbReference type="ARBA" id="ARBA00004141"/>
    </source>
</evidence>
<dbReference type="CDD" id="cd09323">
    <property type="entry name" value="TDT_SLAC1_like"/>
    <property type="match status" value="1"/>
</dbReference>
<comment type="subcellular location">
    <subcellularLocation>
        <location evidence="1">Membrane</location>
        <topology evidence="1">Multi-pass membrane protein</topology>
    </subcellularLocation>
</comment>
<feature type="transmembrane region" description="Helical" evidence="5">
    <location>
        <begin position="198"/>
        <end position="219"/>
    </location>
</feature>
<dbReference type="Pfam" id="PF03595">
    <property type="entry name" value="SLAC1"/>
    <property type="match status" value="1"/>
</dbReference>
<proteinExistence type="predicted"/>
<organism evidence="6 7">
    <name type="scientific">Spiribacter onubensis</name>
    <dbReference type="NCBI Taxonomy" id="3122420"/>
    <lineage>
        <taxon>Bacteria</taxon>
        <taxon>Pseudomonadati</taxon>
        <taxon>Pseudomonadota</taxon>
        <taxon>Gammaproteobacteria</taxon>
        <taxon>Chromatiales</taxon>
        <taxon>Ectothiorhodospiraceae</taxon>
        <taxon>Spiribacter</taxon>
    </lineage>
</organism>
<evidence type="ECO:0000256" key="5">
    <source>
        <dbReference type="SAM" id="Phobius"/>
    </source>
</evidence>